<dbReference type="AlphaFoldDB" id="A0A0G4EHZ9"/>
<dbReference type="VEuPathDB" id="CryptoDB:Vbra_4937"/>
<proteinExistence type="predicted"/>
<feature type="region of interest" description="Disordered" evidence="1">
    <location>
        <begin position="116"/>
        <end position="163"/>
    </location>
</feature>
<gene>
    <name evidence="2" type="ORF">Vbra_4937</name>
</gene>
<feature type="compositionally biased region" description="Basic and acidic residues" evidence="1">
    <location>
        <begin position="152"/>
        <end position="163"/>
    </location>
</feature>
<organism evidence="2 3">
    <name type="scientific">Vitrella brassicaformis (strain CCMP3155)</name>
    <dbReference type="NCBI Taxonomy" id="1169540"/>
    <lineage>
        <taxon>Eukaryota</taxon>
        <taxon>Sar</taxon>
        <taxon>Alveolata</taxon>
        <taxon>Colpodellida</taxon>
        <taxon>Vitrellaceae</taxon>
        <taxon>Vitrella</taxon>
    </lineage>
</organism>
<evidence type="ECO:0000313" key="2">
    <source>
        <dbReference type="EMBL" id="CEL95608.1"/>
    </source>
</evidence>
<name>A0A0G4EHZ9_VITBC</name>
<feature type="compositionally biased region" description="Basic and acidic residues" evidence="1">
    <location>
        <begin position="122"/>
        <end position="139"/>
    </location>
</feature>
<sequence length="163" mass="18842">PHTIRQYPRVQDLSIEIGPFGEFSYDVASDQDIYTARAESVPERLRDLFRLVHELRPRHATLKLSERADILTASGDADQIKSQLDSLFRQGRVRQAMPEYAMEVTRLAYERFDEEETSDVELAQRPREHEWTVEMEMRPVGDAAEEEGSEGMADRQTDRQTDG</sequence>
<feature type="non-terminal residue" evidence="2">
    <location>
        <position position="1"/>
    </location>
</feature>
<protein>
    <submittedName>
        <fullName evidence="2">Uncharacterized protein</fullName>
    </submittedName>
</protein>
<dbReference type="InParanoid" id="A0A0G4EHZ9"/>
<reference evidence="2 3" key="1">
    <citation type="submission" date="2014-11" db="EMBL/GenBank/DDBJ databases">
        <authorList>
            <person name="Zhu J."/>
            <person name="Qi W."/>
            <person name="Song R."/>
        </authorList>
    </citation>
    <scope>NUCLEOTIDE SEQUENCE [LARGE SCALE GENOMIC DNA]</scope>
</reference>
<accession>A0A0G4EHZ9</accession>
<dbReference type="Proteomes" id="UP000041254">
    <property type="component" value="Unassembled WGS sequence"/>
</dbReference>
<evidence type="ECO:0000256" key="1">
    <source>
        <dbReference type="SAM" id="MobiDB-lite"/>
    </source>
</evidence>
<evidence type="ECO:0000313" key="3">
    <source>
        <dbReference type="Proteomes" id="UP000041254"/>
    </source>
</evidence>
<keyword evidence="3" id="KW-1185">Reference proteome</keyword>
<dbReference type="EMBL" id="CDMY01000234">
    <property type="protein sequence ID" value="CEL95608.1"/>
    <property type="molecule type" value="Genomic_DNA"/>
</dbReference>